<dbReference type="GO" id="GO:0016787">
    <property type="term" value="F:hydrolase activity"/>
    <property type="evidence" value="ECO:0007669"/>
    <property type="project" value="UniProtKB-KW"/>
</dbReference>
<dbReference type="EC" id="2.7.7.88" evidence="4"/>
<dbReference type="InterPro" id="IPR014023">
    <property type="entry name" value="Mononeg_RNA_pol_cat"/>
</dbReference>
<evidence type="ECO:0000256" key="5">
    <source>
        <dbReference type="ARBA" id="ARBA00022484"/>
    </source>
</evidence>
<keyword evidence="8" id="KW-0808">Transferase</keyword>
<keyword evidence="10" id="KW-0548">Nucleotidyltransferase</keyword>
<evidence type="ECO:0000256" key="21">
    <source>
        <dbReference type="ARBA" id="ARBA00026099"/>
    </source>
</evidence>
<evidence type="ECO:0000256" key="26">
    <source>
        <dbReference type="ARBA" id="ARBA00048548"/>
    </source>
</evidence>
<evidence type="ECO:0000256" key="13">
    <source>
        <dbReference type="ARBA" id="ARBA00022840"/>
    </source>
</evidence>
<comment type="catalytic activity">
    <reaction evidence="25">
        <text>a 5'-end (5'-triphosphoguanosine)-adenylyl-adenylyl-cytidylyl-adenosine in mRNA + 2 S-adenosyl-L-methionine = a 5'-end (N(7)-methyl 5'-triphosphoguanosine)-(2'-O-methyladenylyl)-adenylyl-cytidylyl-adenosine in mRNA + 2 S-adenosyl-L-homocysteine + H(+)</text>
        <dbReference type="Rhea" id="RHEA:65376"/>
        <dbReference type="Rhea" id="RHEA-COMP:16797"/>
        <dbReference type="Rhea" id="RHEA-COMP:16798"/>
        <dbReference type="ChEBI" id="CHEBI:15378"/>
        <dbReference type="ChEBI" id="CHEBI:57856"/>
        <dbReference type="ChEBI" id="CHEBI:59789"/>
        <dbReference type="ChEBI" id="CHEBI:156483"/>
        <dbReference type="ChEBI" id="CHEBI:156484"/>
        <dbReference type="EC" id="2.1.1.375"/>
    </reaction>
</comment>
<keyword evidence="9" id="KW-0949">S-adenosyl-L-methionine</keyword>
<evidence type="ECO:0000256" key="4">
    <source>
        <dbReference type="ARBA" id="ARBA00012582"/>
    </source>
</evidence>
<keyword evidence="5" id="KW-0696">RNA-directed RNA polymerase</keyword>
<evidence type="ECO:0000256" key="25">
    <source>
        <dbReference type="ARBA" id="ARBA00047370"/>
    </source>
</evidence>
<feature type="domain" description="RdRp catalytic" evidence="28">
    <location>
        <begin position="589"/>
        <end position="774"/>
    </location>
</feature>
<evidence type="ECO:0000256" key="16">
    <source>
        <dbReference type="ARBA" id="ARBA00023042"/>
    </source>
</evidence>
<proteinExistence type="predicted"/>
<dbReference type="InterPro" id="IPR025786">
    <property type="entry name" value="Mononega_L_MeTrfase"/>
</dbReference>
<protein>
    <recommendedName>
        <fullName evidence="23">Replicase</fullName>
        <ecNumber evidence="21">2.1.1.375</ecNumber>
        <ecNumber evidence="3">2.7.7.48</ecNumber>
        <ecNumber evidence="4">2.7.7.88</ecNumber>
    </recommendedName>
    <alternativeName>
        <fullName evidence="22">Transcriptase</fullName>
    </alternativeName>
</protein>
<dbReference type="GO" id="GO:0030430">
    <property type="term" value="C:host cell cytoplasm"/>
    <property type="evidence" value="ECO:0007669"/>
    <property type="project" value="UniProtKB-SubCell"/>
</dbReference>
<dbReference type="GO" id="GO:0004482">
    <property type="term" value="F:mRNA 5'-cap (guanine-N7-)-methyltransferase activity"/>
    <property type="evidence" value="ECO:0007669"/>
    <property type="project" value="InterPro"/>
</dbReference>
<evidence type="ECO:0000256" key="11">
    <source>
        <dbReference type="ARBA" id="ARBA00022741"/>
    </source>
</evidence>
<dbReference type="GO" id="GO:0005524">
    <property type="term" value="F:ATP binding"/>
    <property type="evidence" value="ECO:0007669"/>
    <property type="project" value="UniProtKB-KW"/>
</dbReference>
<evidence type="ECO:0000256" key="14">
    <source>
        <dbReference type="ARBA" id="ARBA00022844"/>
    </source>
</evidence>
<keyword evidence="7" id="KW-0507">mRNA processing</keyword>
<comment type="catalytic activity">
    <reaction evidence="19">
        <text>a 5'-end triphospho-adenylyl-adenylyl-cytidylyl-adenosine in mRNA + GDP + H(+) = a 5'-end (5'-triphosphoguanosine)-adenylyl-adenylyl-cytidylyl-adenosine in mRNA + diphosphate</text>
        <dbReference type="Rhea" id="RHEA:65436"/>
        <dbReference type="Rhea" id="RHEA-COMP:16797"/>
        <dbReference type="Rhea" id="RHEA-COMP:16799"/>
        <dbReference type="ChEBI" id="CHEBI:15378"/>
        <dbReference type="ChEBI" id="CHEBI:33019"/>
        <dbReference type="ChEBI" id="CHEBI:58189"/>
        <dbReference type="ChEBI" id="CHEBI:156484"/>
        <dbReference type="ChEBI" id="CHEBI:156503"/>
        <dbReference type="EC" id="2.7.7.88"/>
    </reaction>
</comment>
<evidence type="ECO:0000256" key="3">
    <source>
        <dbReference type="ARBA" id="ARBA00012494"/>
    </source>
</evidence>
<dbReference type="EMBL" id="BK061793">
    <property type="protein sequence ID" value="DAZ90776.1"/>
    <property type="molecule type" value="Viral_cRNA"/>
</dbReference>
<dbReference type="EC" id="2.7.7.48" evidence="3"/>
<keyword evidence="14" id="KW-0946">Virion</keyword>
<sequence length="2048" mass="231366">MEPCWEGEEEIVSEVDDKLLCDLHLNSALNIDKVKAALGEVLPYRISNFRKVSGSIRGGRRYLEGLYLTEGQRRSLTSPQPGAISAKVILSECVSEEESWSDPQVEELMNAVQEGLRGKGLKFKFDILSANLRSGGMTVPKGITGVFKEVMSLCLGISEILRGGTFPTSLKSNCKSNGRWASSQIIAPGGREYIIATDGTTVHFLGEEYSVTTWEDLLALLDTVGQRICAFLSHKMAVMIGEKGGVDEETHKLVLKELDDLLLLHGNDGYKIISMFETLCVSTILRKNPDNINDHMGLYHNLFSELSEIADEIRTNREELLLCFDRIYEILESLDNFQLSNLFCEYRIWGHPYVDIYGGMKKIHSIGTKRKSISGFLPSCMVRIFKESVVTGFYKKKHRYPKALINGLRERRDTYLKTCIVSGRPIERYSPGYLLEDWDDIEMVKMFEIPTTYDLTHILNDKAISPPLDSIVAAAKDGKPLDQMEGRRGILAWLKGNTMNCLEFLKSVEEGGIAKNELVIGMSEKEREMKNAARMFSLMSETMRYYFVITEGLIADYLLEFFPQITMKDSLNKLQKRLWTAGTKGNGRFDTNVNIDFSKWNTNMRADLMTPLFREMDLMFGMKNVISRTHQIFTDSLIYSCSGKYQPEACGEDIKEEPPMCYRGHLGGMEGLRQKGWTIGTVCLIEYIARRNQLKYNLMGQGDNQIIKLRMPDRKWDDYEWTEEQKRAEARRLTDLFVEDLERTFSEVGLPVKPKECWRSHLLFMYGKSMLLGNDVLSQWLKKVLRSYALSNEGVLTLGGTIGTISSNCMSSCSSTENPELGYAIFLFLGMWTLRFLIEYHPFNRQARLLSLTDPFVLPGRKGVIRSPTNGLLQFATMALLVPSICGGSINIPFTTYIMRGFPDPASEAYSWLKMLACTAVGTISSVCSNMYEYIAPPIVPIEQLAASPLSINHWKVIAPNLSAKKESLTFLRENFSRTNNIVKCDEDAERAYSNVHLAERLCTHPTNPLILSEFVSLFPNSVIRDLISRVQTTSTIKKLAMRTSGVTVVKRLQKGETAFIAYLRWRSSQRGEVFSSCATEHVRRARCVGWGREIVGVTTPHPLECLDIGCCDTQACEFESDYVYILRQERGGFAPYLGSTVKNKVHAVGDASVRSEPLVRGLSRIASYANWLGLGENYKDLLLELGSFYGGEGVEELIKAEFKSKGNYTGSMDHRLRTGTMAEGCFINYAPQVGTKIFLSTDNMVTYGRGNTNYTLQFQALFCWVQLAAQRTSMMHHGHAHVSCTKCVVPVSDELPDIDPSQELVLHDLKPGILDILGIRKVQRVELDDNSDRIVDFFRQRSVPVVSLTSKTLRISLTICSALLVARELMGGALEEAAEMGIGLADLQKYPRIYGKKIFTDELIEYVAMFCLVKGCIQRSLGIEGTDLYRVKRYVLNRLTHVTKDRAGGLGSLVIDRCLSDAGDFSHIDSSGACFPVTLQEHLASSLSTLRRSVQRVGSFQCFALPKRIEVPVLDMDTADLGLLLTTVDIVRYNCRGLLACYSENQSTEGLLKAVCSQNHQQKVIRSIRPLDASLDRAFKLLGTVTDSPFPSPLPAPRIPTYTYDIPRTRSVPGRTRTDIEPSPTTFSTKDLREITLPTSSVYKWEEFLNVLPHKKYIVVLGDGTGTSSYVLANYFVRSLIFPMALLERTDLTPQDLGSLRPPVTRGVTNIRCDAILGVNDDVNDPHFVGALSDFLSRFSKEEVLIISDIEMGGGSLVSSLNFRKLLDLGYPMAIKCYRREMYSPEFLLDKRLSELSVTYSICGNLEYGEQLLQIRVGEGLYLEPALLRESWLKFREEFVENDSKILIRVISDKHERLRQLSLNLSIRYLESLGITLTPQLCCTPWAVLSMYFLNYINNHYIFRADGSGNETRTICVRKRREIERLMSIILLVTTDRNFTRSDLESIKLLHLRDGLSPQFPYRNIFFVVDGYENKLRTKDLQVARCIHNLRRRHDCEMRQVSEVARRMSNCPRELLGFLNREPLGAWSFFCSSTFESGTPSNTGYLE</sequence>
<dbReference type="GO" id="GO:0003968">
    <property type="term" value="F:RNA-directed RNA polymerase activity"/>
    <property type="evidence" value="ECO:0007669"/>
    <property type="project" value="UniProtKB-KW"/>
</dbReference>
<keyword evidence="15" id="KW-0693">Viral RNA replication</keyword>
<keyword evidence="6" id="KW-0489">Methyltransferase</keyword>
<keyword evidence="11" id="KW-0547">Nucleotide-binding</keyword>
<evidence type="ECO:0000256" key="23">
    <source>
        <dbReference type="ARBA" id="ARBA00031012"/>
    </source>
</evidence>
<evidence type="ECO:0000256" key="8">
    <source>
        <dbReference type="ARBA" id="ARBA00022679"/>
    </source>
</evidence>
<evidence type="ECO:0000256" key="2">
    <source>
        <dbReference type="ARBA" id="ARBA00004328"/>
    </source>
</evidence>
<comment type="catalytic activity">
    <reaction evidence="26">
        <text>GTP + H2O = GDP + phosphate + H(+)</text>
        <dbReference type="Rhea" id="RHEA:19669"/>
        <dbReference type="ChEBI" id="CHEBI:15377"/>
        <dbReference type="ChEBI" id="CHEBI:15378"/>
        <dbReference type="ChEBI" id="CHEBI:37565"/>
        <dbReference type="ChEBI" id="CHEBI:43474"/>
        <dbReference type="ChEBI" id="CHEBI:58189"/>
    </reaction>
</comment>
<evidence type="ECO:0000256" key="7">
    <source>
        <dbReference type="ARBA" id="ARBA00022664"/>
    </source>
</evidence>
<dbReference type="Pfam" id="PF14318">
    <property type="entry name" value="Mononeg_mRNAcap"/>
    <property type="match status" value="1"/>
</dbReference>
<accession>A0A9N6YJG9</accession>
<evidence type="ECO:0000256" key="19">
    <source>
        <dbReference type="ARBA" id="ARBA00024494"/>
    </source>
</evidence>
<evidence type="ECO:0000259" key="29">
    <source>
        <dbReference type="PROSITE" id="PS51590"/>
    </source>
</evidence>
<evidence type="ECO:0000256" key="1">
    <source>
        <dbReference type="ARBA" id="ARBA00004192"/>
    </source>
</evidence>
<dbReference type="PROSITE" id="PS50526">
    <property type="entry name" value="RDRP_SSRNA_NEG_NONSEG"/>
    <property type="match status" value="1"/>
</dbReference>
<evidence type="ECO:0000256" key="17">
    <source>
        <dbReference type="ARBA" id="ARBA00023200"/>
    </source>
</evidence>
<evidence type="ECO:0000313" key="30">
    <source>
        <dbReference type="EMBL" id="DAZ90776.1"/>
    </source>
</evidence>
<organism evidence="30">
    <name type="scientific">Pinus banksiana virus 1</name>
    <dbReference type="NCBI Taxonomy" id="2977980"/>
    <lineage>
        <taxon>Viruses</taxon>
        <taxon>Riboviria</taxon>
        <taxon>Orthornavirae</taxon>
        <taxon>Negarnaviricota</taxon>
        <taxon>Haploviricotina</taxon>
        <taxon>Monjiviricetes</taxon>
        <taxon>Mononegavirales</taxon>
        <taxon>Rhabdoviridae</taxon>
        <taxon>Betarhabdovirinae</taxon>
        <taxon>Alphagymnorhavirus</taxon>
        <taxon>Alphagymnorhavirus pinibanksiae</taxon>
    </lineage>
</organism>
<dbReference type="Pfam" id="PF00946">
    <property type="entry name" value="Mononeg_RNA_pol"/>
    <property type="match status" value="1"/>
</dbReference>
<keyword evidence="16" id="KW-0506">mRNA capping</keyword>
<dbReference type="EC" id="2.1.1.375" evidence="21"/>
<dbReference type="GO" id="GO:0044423">
    <property type="term" value="C:virion component"/>
    <property type="evidence" value="ECO:0007669"/>
    <property type="project" value="UniProtKB-KW"/>
</dbReference>
<evidence type="ECO:0000256" key="10">
    <source>
        <dbReference type="ARBA" id="ARBA00022695"/>
    </source>
</evidence>
<keyword evidence="13" id="KW-0067">ATP-binding</keyword>
<reference evidence="30" key="1">
    <citation type="journal article" date="2022" name="bioRxiv">
        <title>Unlocking the hidden genetic diversity of varicosaviruses, the neglected plant rhabdoviruses.</title>
        <authorList>
            <person name="Bejerman N."/>
            <person name="Dietzgen R.G."/>
            <person name="Debat H."/>
        </authorList>
    </citation>
    <scope>NUCLEOTIDE SEQUENCE</scope>
</reference>
<evidence type="ECO:0000256" key="20">
    <source>
        <dbReference type="ARBA" id="ARBA00024499"/>
    </source>
</evidence>
<evidence type="ECO:0000256" key="9">
    <source>
        <dbReference type="ARBA" id="ARBA00022691"/>
    </source>
</evidence>
<keyword evidence="17" id="KW-1035">Host cytoplasm</keyword>
<keyword evidence="12" id="KW-0378">Hydrolase</keyword>
<feature type="region of interest" description="Disordered" evidence="27">
    <location>
        <begin position="1608"/>
        <end position="1628"/>
    </location>
</feature>
<keyword evidence="18" id="KW-0511">Multifunctional enzyme</keyword>
<evidence type="ECO:0000256" key="6">
    <source>
        <dbReference type="ARBA" id="ARBA00022603"/>
    </source>
</evidence>
<comment type="catalytic activity">
    <reaction evidence="24">
        <text>a 5'-end (5'-triphosphoguanosine)-adenylyl-adenylyl-cytidylyl-adenosine in mRNA + S-adenosyl-L-methionine = a 5'-end (5'-triphosphoguanosine)-(2'-O-methyladenylyl)-adenylyl-cytidylyl-adenosine in mRNA + S-adenosyl-L-homocysteine + H(+)</text>
        <dbReference type="Rhea" id="RHEA:65380"/>
        <dbReference type="Rhea" id="RHEA-COMP:16797"/>
        <dbReference type="Rhea" id="RHEA-COMP:16801"/>
        <dbReference type="ChEBI" id="CHEBI:15378"/>
        <dbReference type="ChEBI" id="CHEBI:57856"/>
        <dbReference type="ChEBI" id="CHEBI:59789"/>
        <dbReference type="ChEBI" id="CHEBI:156482"/>
        <dbReference type="ChEBI" id="CHEBI:156484"/>
    </reaction>
</comment>
<evidence type="ECO:0000256" key="24">
    <source>
        <dbReference type="ARBA" id="ARBA00047332"/>
    </source>
</evidence>
<evidence type="ECO:0000256" key="27">
    <source>
        <dbReference type="SAM" id="MobiDB-lite"/>
    </source>
</evidence>
<dbReference type="PROSITE" id="PS51590">
    <property type="entry name" value="SAM_MT_MNV_L"/>
    <property type="match status" value="1"/>
</dbReference>
<evidence type="ECO:0000259" key="28">
    <source>
        <dbReference type="PROSITE" id="PS50526"/>
    </source>
</evidence>
<name>A0A9N6YJG9_9RHAB</name>
<evidence type="ECO:0000256" key="18">
    <source>
        <dbReference type="ARBA" id="ARBA00023268"/>
    </source>
</evidence>
<comment type="subcellular location">
    <subcellularLocation>
        <location evidence="1">Host cytoplasm</location>
    </subcellularLocation>
    <subcellularLocation>
        <location evidence="2">Virion</location>
    </subcellularLocation>
</comment>
<comment type="catalytic activity">
    <reaction evidence="20">
        <text>a 5'-end (5'-triphosphoguanosine)-(2'-O-methyladenylyl)-adenylyl-cytidylyl-adenosine in mRNA + S-adenosyl-L-methionine = a 5'-end (N(7)-methyl 5'-triphosphoguanosine)-(2'-O-methyladenylyl)-adenylyl-cytidylyl-adenosine in mRNA + S-adenosyl-L-homocysteine</text>
        <dbReference type="Rhea" id="RHEA:65440"/>
        <dbReference type="Rhea" id="RHEA-COMP:16798"/>
        <dbReference type="Rhea" id="RHEA-COMP:16801"/>
        <dbReference type="ChEBI" id="CHEBI:57856"/>
        <dbReference type="ChEBI" id="CHEBI:59789"/>
        <dbReference type="ChEBI" id="CHEBI:156482"/>
        <dbReference type="ChEBI" id="CHEBI:156483"/>
    </reaction>
</comment>
<evidence type="ECO:0000256" key="15">
    <source>
        <dbReference type="ARBA" id="ARBA00022953"/>
    </source>
</evidence>
<evidence type="ECO:0000256" key="22">
    <source>
        <dbReference type="ARBA" id="ARBA00030436"/>
    </source>
</evidence>
<evidence type="ECO:0000256" key="12">
    <source>
        <dbReference type="ARBA" id="ARBA00022801"/>
    </source>
</evidence>
<dbReference type="InterPro" id="IPR026890">
    <property type="entry name" value="Mononeg_mRNAcap"/>
</dbReference>
<feature type="domain" description="Mononegavirus-type SAM-dependent 2'-O-MTase" evidence="29">
    <location>
        <begin position="1634"/>
        <end position="1815"/>
    </location>
</feature>